<keyword evidence="4" id="KW-1185">Reference proteome</keyword>
<name>A0A2P5IC32_DIAHE</name>
<accession>A0A2P5IC32</accession>
<evidence type="ECO:0000256" key="1">
    <source>
        <dbReference type="SAM" id="MobiDB-lite"/>
    </source>
</evidence>
<feature type="compositionally biased region" description="Gly residues" evidence="1">
    <location>
        <begin position="387"/>
        <end position="408"/>
    </location>
</feature>
<reference evidence="3" key="1">
    <citation type="submission" date="2017-09" db="EMBL/GenBank/DDBJ databases">
        <title>Polyketide synthases of a Diaporthe helianthi virulent isolate.</title>
        <authorList>
            <person name="Baroncelli R."/>
        </authorList>
    </citation>
    <scope>NUCLEOTIDE SEQUENCE [LARGE SCALE GENOMIC DNA]</scope>
    <source>
        <strain evidence="3">7/96</strain>
    </source>
</reference>
<dbReference type="EMBL" id="MAVT02000072">
    <property type="protein sequence ID" value="POS80055.1"/>
    <property type="molecule type" value="Genomic_DNA"/>
</dbReference>
<proteinExistence type="predicted"/>
<keyword evidence="2" id="KW-0732">Signal</keyword>
<feature type="compositionally biased region" description="Low complexity" evidence="1">
    <location>
        <begin position="550"/>
        <end position="589"/>
    </location>
</feature>
<evidence type="ECO:0000256" key="2">
    <source>
        <dbReference type="SAM" id="SignalP"/>
    </source>
</evidence>
<protein>
    <submittedName>
        <fullName evidence="3">Uncharacterized protein</fullName>
    </submittedName>
</protein>
<dbReference type="STRING" id="158607.A0A2P5IC32"/>
<comment type="caution">
    <text evidence="3">The sequence shown here is derived from an EMBL/GenBank/DDBJ whole genome shotgun (WGS) entry which is preliminary data.</text>
</comment>
<feature type="region of interest" description="Disordered" evidence="1">
    <location>
        <begin position="282"/>
        <end position="305"/>
    </location>
</feature>
<feature type="signal peptide" evidence="2">
    <location>
        <begin position="1"/>
        <end position="26"/>
    </location>
</feature>
<feature type="compositionally biased region" description="Gly residues" evidence="1">
    <location>
        <begin position="320"/>
        <end position="340"/>
    </location>
</feature>
<dbReference type="AlphaFoldDB" id="A0A2P5IC32"/>
<dbReference type="OrthoDB" id="5243965at2759"/>
<feature type="compositionally biased region" description="Polar residues" evidence="1">
    <location>
        <begin position="285"/>
        <end position="297"/>
    </location>
</feature>
<feature type="compositionally biased region" description="Acidic residues" evidence="1">
    <location>
        <begin position="427"/>
        <end position="440"/>
    </location>
</feature>
<gene>
    <name evidence="3" type="ORF">DHEL01_v201538</name>
</gene>
<feature type="region of interest" description="Disordered" evidence="1">
    <location>
        <begin position="547"/>
        <end position="589"/>
    </location>
</feature>
<feature type="region of interest" description="Disordered" evidence="1">
    <location>
        <begin position="320"/>
        <end position="467"/>
    </location>
</feature>
<evidence type="ECO:0000313" key="4">
    <source>
        <dbReference type="Proteomes" id="UP000094444"/>
    </source>
</evidence>
<sequence>MARSFTTRRHAAITAVVCLLARGTAATNHAGEGAAPAASPPFPVLPVAQSSAQGTSPFSPLPSPLIPVFCQGWTNTVSPVMSSPPALSYPGATGNQSYLALGMEMPILATAGAGSGSSDSAELIFVSPESYLLFVQQGMMLDGSTQLNMSGGLLSSSADPFVSFEEPTGLFSSLSAANSDSSTLTGSSSSDMRLLAVLLYSPPTPQPGAAALNWTTWAADMSANPSLRINFDVQDFASRSGLGEPVAAEVLVVEDQLTASSDNPDDNSQSLVPVSTVIPAAGQAEPSNTDSASTVASATGPGGQAGAVAAATGALLSGGMQTGGAGGTENGDGSGAGSGKEGNAAEGSQGQGTNAAGEGQDGSCAATGASNGEDNDKTKGSQVEGSRGQGAGSGGQGDAEEGAGGAGAAGSNKDVGEGSSGGANGESTDDESGCDPEEEQGAGNAGEPGSSGGNSTMASATGGEVDPAAPKITAAAGTGDQDGDNDFVIGFDMDGKFGTTITADLPFRAARRTAGPQQDDWIMTLNTDARLALGGLMQATAASASSPVHATDLSTMTTTTTTPPPAQDALATATAPASSATPASTSLSSTTFWPSSTFRVVGLASVALAVLTYV</sequence>
<feature type="compositionally biased region" description="Gly residues" evidence="1">
    <location>
        <begin position="443"/>
        <end position="452"/>
    </location>
</feature>
<dbReference type="Proteomes" id="UP000094444">
    <property type="component" value="Unassembled WGS sequence"/>
</dbReference>
<organism evidence="3 4">
    <name type="scientific">Diaporthe helianthi</name>
    <dbReference type="NCBI Taxonomy" id="158607"/>
    <lineage>
        <taxon>Eukaryota</taxon>
        <taxon>Fungi</taxon>
        <taxon>Dikarya</taxon>
        <taxon>Ascomycota</taxon>
        <taxon>Pezizomycotina</taxon>
        <taxon>Sordariomycetes</taxon>
        <taxon>Sordariomycetidae</taxon>
        <taxon>Diaporthales</taxon>
        <taxon>Diaporthaceae</taxon>
        <taxon>Diaporthe</taxon>
    </lineage>
</organism>
<feature type="chain" id="PRO_5015149571" evidence="2">
    <location>
        <begin position="27"/>
        <end position="614"/>
    </location>
</feature>
<evidence type="ECO:0000313" key="3">
    <source>
        <dbReference type="EMBL" id="POS80055.1"/>
    </source>
</evidence>
<dbReference type="InParanoid" id="A0A2P5IC32"/>